<evidence type="ECO:0000259" key="10">
    <source>
        <dbReference type="PROSITE" id="PS51329"/>
    </source>
</evidence>
<evidence type="ECO:0000256" key="7">
    <source>
        <dbReference type="SAM" id="MobiDB-lite"/>
    </source>
</evidence>
<accession>A0ABQ7Z1P0</accession>
<keyword evidence="8" id="KW-1133">Transmembrane helix</keyword>
<evidence type="ECO:0000256" key="2">
    <source>
        <dbReference type="ARBA" id="ARBA00004647"/>
    </source>
</evidence>
<dbReference type="InterPro" id="IPR012945">
    <property type="entry name" value="Tubulin-bd_cofactor_C_dom"/>
</dbReference>
<evidence type="ECO:0000259" key="9">
    <source>
        <dbReference type="PROSITE" id="PS50174"/>
    </source>
</evidence>
<dbReference type="InterPro" id="IPR016098">
    <property type="entry name" value="CAP/MinC_C"/>
</dbReference>
<feature type="region of interest" description="Disordered" evidence="7">
    <location>
        <begin position="796"/>
        <end position="842"/>
    </location>
</feature>
<dbReference type="PANTHER" id="PTHR16052:SF0">
    <property type="entry name" value="TBCC DOMAIN-CONTAINING PROTEIN 1"/>
    <property type="match status" value="1"/>
</dbReference>
<feature type="compositionally biased region" description="Pro residues" evidence="7">
    <location>
        <begin position="1"/>
        <end position="22"/>
    </location>
</feature>
<evidence type="ECO:0000256" key="8">
    <source>
        <dbReference type="SAM" id="Phobius"/>
    </source>
</evidence>
<comment type="caution">
    <text evidence="11">The sequence shown here is derived from an EMBL/GenBank/DDBJ whole genome shotgun (WGS) entry which is preliminary data.</text>
</comment>
<comment type="similarity">
    <text evidence="3">Belongs to the TBCC family.</text>
</comment>
<feature type="region of interest" description="Disordered" evidence="7">
    <location>
        <begin position="394"/>
        <end position="421"/>
    </location>
</feature>
<evidence type="ECO:0000256" key="5">
    <source>
        <dbReference type="ARBA" id="ARBA00022490"/>
    </source>
</evidence>
<feature type="compositionally biased region" description="Basic and acidic residues" evidence="7">
    <location>
        <begin position="813"/>
        <end position="842"/>
    </location>
</feature>
<dbReference type="InterPro" id="IPR039589">
    <property type="entry name" value="TBCC1"/>
</dbReference>
<feature type="region of interest" description="Disordered" evidence="7">
    <location>
        <begin position="687"/>
        <end position="713"/>
    </location>
</feature>
<dbReference type="PROSITE" id="PS51329">
    <property type="entry name" value="C_CAP_COFACTOR_C"/>
    <property type="match status" value="1"/>
</dbReference>
<dbReference type="InterPro" id="IPR006599">
    <property type="entry name" value="CARP_motif"/>
</dbReference>
<dbReference type="Gene3D" id="2.160.20.70">
    <property type="match status" value="1"/>
</dbReference>
<feature type="domain" description="G-patch" evidence="9">
    <location>
        <begin position="780"/>
        <end position="826"/>
    </location>
</feature>
<gene>
    <name evidence="11" type="ORF">HID58_071419</name>
</gene>
<dbReference type="InterPro" id="IPR025239">
    <property type="entry name" value="DUF4187"/>
</dbReference>
<dbReference type="SMART" id="SM01173">
    <property type="entry name" value="DUF4187"/>
    <property type="match status" value="1"/>
</dbReference>
<dbReference type="Pfam" id="PF01585">
    <property type="entry name" value="G-patch"/>
    <property type="match status" value="1"/>
</dbReference>
<feature type="compositionally biased region" description="Acidic residues" evidence="7">
    <location>
        <begin position="900"/>
        <end position="912"/>
    </location>
</feature>
<evidence type="ECO:0000256" key="4">
    <source>
        <dbReference type="ARBA" id="ARBA00017559"/>
    </source>
</evidence>
<evidence type="ECO:0000256" key="3">
    <source>
        <dbReference type="ARBA" id="ARBA00008848"/>
    </source>
</evidence>
<proteinExistence type="inferred from homology"/>
<dbReference type="SMART" id="SM00443">
    <property type="entry name" value="G_patch"/>
    <property type="match status" value="1"/>
</dbReference>
<evidence type="ECO:0000313" key="11">
    <source>
        <dbReference type="EMBL" id="KAH0874057.1"/>
    </source>
</evidence>
<dbReference type="Pfam" id="PF07986">
    <property type="entry name" value="TBCC"/>
    <property type="match status" value="1"/>
</dbReference>
<name>A0ABQ7Z1P0_BRANA</name>
<evidence type="ECO:0000313" key="12">
    <source>
        <dbReference type="Proteomes" id="UP000824890"/>
    </source>
</evidence>
<feature type="domain" description="C-CAP/cofactor C-like" evidence="10">
    <location>
        <begin position="415"/>
        <end position="551"/>
    </location>
</feature>
<keyword evidence="12" id="KW-1185">Reference proteome</keyword>
<reference evidence="11 12" key="1">
    <citation type="submission" date="2021-05" db="EMBL/GenBank/DDBJ databases">
        <title>Genome Assembly of Synthetic Allotetraploid Brassica napus Reveals Homoeologous Exchanges between Subgenomes.</title>
        <authorList>
            <person name="Davis J.T."/>
        </authorList>
    </citation>
    <scope>NUCLEOTIDE SEQUENCE [LARGE SCALE GENOMIC DNA]</scope>
    <source>
        <strain evidence="12">cv. Da-Ae</strain>
        <tissue evidence="11">Seedling</tissue>
    </source>
</reference>
<feature type="transmembrane region" description="Helical" evidence="8">
    <location>
        <begin position="264"/>
        <end position="280"/>
    </location>
</feature>
<feature type="transmembrane region" description="Helical" evidence="8">
    <location>
        <begin position="241"/>
        <end position="258"/>
    </location>
</feature>
<organism evidence="11 12">
    <name type="scientific">Brassica napus</name>
    <name type="common">Rape</name>
    <dbReference type="NCBI Taxonomy" id="3708"/>
    <lineage>
        <taxon>Eukaryota</taxon>
        <taxon>Viridiplantae</taxon>
        <taxon>Streptophyta</taxon>
        <taxon>Embryophyta</taxon>
        <taxon>Tracheophyta</taxon>
        <taxon>Spermatophyta</taxon>
        <taxon>Magnoliopsida</taxon>
        <taxon>eudicotyledons</taxon>
        <taxon>Gunneridae</taxon>
        <taxon>Pentapetalae</taxon>
        <taxon>rosids</taxon>
        <taxon>malvids</taxon>
        <taxon>Brassicales</taxon>
        <taxon>Brassicaceae</taxon>
        <taxon>Brassiceae</taxon>
        <taxon>Brassica</taxon>
    </lineage>
</organism>
<dbReference type="EMBL" id="JAGKQM010000016">
    <property type="protein sequence ID" value="KAH0874057.1"/>
    <property type="molecule type" value="Genomic_DNA"/>
</dbReference>
<keyword evidence="8" id="KW-0812">Transmembrane</keyword>
<dbReference type="Proteomes" id="UP000824890">
    <property type="component" value="Unassembled WGS sequence"/>
</dbReference>
<keyword evidence="5" id="KW-0963">Cytoplasm</keyword>
<comment type="subcellular location">
    <subcellularLocation>
        <location evidence="1">Cytoplasm</location>
        <location evidence="1">Cytoskeleton</location>
        <location evidence="1">Microtubule organizing center</location>
        <location evidence="1">Centrosome</location>
    </subcellularLocation>
    <subcellularLocation>
        <location evidence="2">Cytoplasm</location>
        <location evidence="2">Cytoskeleton</location>
        <location evidence="2">Spindle pole</location>
    </subcellularLocation>
</comment>
<evidence type="ECO:0000256" key="1">
    <source>
        <dbReference type="ARBA" id="ARBA00004300"/>
    </source>
</evidence>
<dbReference type="Pfam" id="PF13821">
    <property type="entry name" value="DUF4187"/>
    <property type="match status" value="1"/>
</dbReference>
<feature type="region of interest" description="Disordered" evidence="7">
    <location>
        <begin position="886"/>
        <end position="912"/>
    </location>
</feature>
<dbReference type="InterPro" id="IPR000467">
    <property type="entry name" value="G_patch_dom"/>
</dbReference>
<feature type="compositionally biased region" description="Basic and acidic residues" evidence="7">
    <location>
        <begin position="886"/>
        <end position="899"/>
    </location>
</feature>
<feature type="region of interest" description="Disordered" evidence="7">
    <location>
        <begin position="1"/>
        <end position="26"/>
    </location>
</feature>
<keyword evidence="6" id="KW-0206">Cytoskeleton</keyword>
<dbReference type="SMART" id="SM00673">
    <property type="entry name" value="CARP"/>
    <property type="match status" value="2"/>
</dbReference>
<dbReference type="InterPro" id="IPR017901">
    <property type="entry name" value="C-CAP_CF_C-like"/>
</dbReference>
<sequence length="953" mass="106168">MTDESPPPSTPDPEPNPNPNPLIHPRRVSFEHGLLPIQKLVFTDPIQTLAPVKHKLTESASNNRVGSAAIADVLQISGDHARLVLETLGSVLHSESDPLVRAKPEEVDSVGADLRDLVLFLYIQSYKKLLPRTHKDSAAVADVWPSTSAFDGYLSALSPIQAKFLTFCCPSLIVQCGETLVTGLENHFVSFCIEFSYDFAMRVKITPLYSKPQQVRMLIPVSLMALVQCLVCRLKSNSASLLRYVVSVLFLFVVFYYGWSHPRVSAPVVFSLLFVVGLLVRSNSRRFMPSQADDEAHQLSYLQKHLANIVSLLAEPVEGEGEESLVLSMEAFEHLGFLVQFGDKGSDVSPLSQATPFFANSDPNMPAVPVPASQVHDWLLQNIASALESITERISGKENGPSDQDDTMSDASAAPNKVAPNGRGPCLIEGVSKTSLVKQASDLRGRSVKVVNCHDSVIYLLAPLRYATVHGCSDTTIVLGAVGKALRVEHCERVHVIAASKRVCIANCRECVFFLGVNQRPLIVGDNHKLQVAPYNTYYSHLEEHMSEVGVEPSINKWDKPLALGAVDPHDSLSHPAGVADAQAESAACVDPDQFINFLIPNWFSGEEIGSTKDNPFPLPDAYMAAQQRNLKNLEETRQSLRETPLEENRKKELSSALHVYFKDWLYASGNIRQLYCLQAPSSAMADSTRNLTGLGGEASKHEEEEDDDYMGDLSKFIPPELTQTSKRKESEKKTVAVEPSRKKLKNLPWHERRRLEKERKQIEEDAQTLARIEDTPIGESNVGFKLLKQMGYKPGSALGKQGSGRAEPVTMDIRRSRAGVGREDPHKEKKKREEVEAENEKRKVEEMLEGFGDRKKSQWRNKRVVINFKKAKAALDQLENVEVVPEKKKEEDEDGKVGEEEEEQEEVITEEDLEEILMKLRDEHRYCPFCGFQYETSEALLSNCPGVNEDDH</sequence>
<dbReference type="PROSITE" id="PS50174">
    <property type="entry name" value="G_PATCH"/>
    <property type="match status" value="1"/>
</dbReference>
<dbReference type="PANTHER" id="PTHR16052">
    <property type="entry name" value="TBCC DOMAIN-CONTAINING PROTEIN 1"/>
    <property type="match status" value="1"/>
</dbReference>
<evidence type="ECO:0000256" key="6">
    <source>
        <dbReference type="ARBA" id="ARBA00023212"/>
    </source>
</evidence>
<keyword evidence="8" id="KW-0472">Membrane</keyword>
<protein>
    <recommendedName>
        <fullName evidence="4">TBCC domain-containing protein 1</fullName>
    </recommendedName>
</protein>